<dbReference type="PANTHER" id="PTHR43570">
    <property type="entry name" value="ALDEHYDE DEHYDROGENASE"/>
    <property type="match status" value="1"/>
</dbReference>
<comment type="caution">
    <text evidence="5">The sequence shown here is derived from an EMBL/GenBank/DDBJ whole genome shotgun (WGS) entry which is preliminary data.</text>
</comment>
<dbReference type="InterPro" id="IPR015590">
    <property type="entry name" value="Aldehyde_DH_dom"/>
</dbReference>
<dbReference type="GO" id="GO:0005737">
    <property type="term" value="C:cytoplasm"/>
    <property type="evidence" value="ECO:0007669"/>
    <property type="project" value="TreeGrafter"/>
</dbReference>
<dbReference type="InterPro" id="IPR016161">
    <property type="entry name" value="Ald_DH/histidinol_DH"/>
</dbReference>
<dbReference type="OrthoDB" id="5596991at2759"/>
<keyword evidence="6" id="KW-1185">Reference proteome</keyword>
<organism evidence="5 6">
    <name type="scientific">Hericium alpestre</name>
    <dbReference type="NCBI Taxonomy" id="135208"/>
    <lineage>
        <taxon>Eukaryota</taxon>
        <taxon>Fungi</taxon>
        <taxon>Dikarya</taxon>
        <taxon>Basidiomycota</taxon>
        <taxon>Agaricomycotina</taxon>
        <taxon>Agaricomycetes</taxon>
        <taxon>Russulales</taxon>
        <taxon>Hericiaceae</taxon>
        <taxon>Hericium</taxon>
    </lineage>
</organism>
<evidence type="ECO:0000313" key="5">
    <source>
        <dbReference type="EMBL" id="TFY83887.1"/>
    </source>
</evidence>
<dbReference type="Gene3D" id="3.40.605.10">
    <property type="entry name" value="Aldehyde Dehydrogenase, Chain A, domain 1"/>
    <property type="match status" value="1"/>
</dbReference>
<sequence>MALSHKALQELSLAYTSGVSRPVNWRRKQLQGIHDLIQNNQDALVSAALDDKRLVCADVLLELASVLVLVHSQLDAVIGSSKPSQSTATNFLVPASKREVMNTQNPAGVVVVSSHWAFPYGSSLGSMVLAYAAGNVIALVPPTSRISSLLATLLSKNLDLFGYAVISPEEVKAAALDVPSGPALLVLDVGNNGALEPIRSLAAPSAPAVAYVNYLALGKRGSSPKSRAKAAEAIAQEIMQSKVVFNGQANLAPFIVYIDEEIFHEISGEFVAAAKALATGRMRTEAREIVAMKGVRTLSNGFVEVVEVEAGSTRPVDFSPFHRASTLVLARVRGPDAAIDRVQSSTRVPAFYLYTQEPFITYITKNVDSDKTVVNSIPLELLANPFATSSTTISPSLSHAQNISKSPTLATSFVDAPHEFEPRLAKAIAGATIERLDEGDGPTATSSTMSGWPSASSSTRPMRASRSVPS</sequence>
<evidence type="ECO:0000256" key="3">
    <source>
        <dbReference type="SAM" id="MobiDB-lite"/>
    </source>
</evidence>
<dbReference type="InterPro" id="IPR016163">
    <property type="entry name" value="Ald_DH_C"/>
</dbReference>
<name>A0A4Z0ABW8_9AGAM</name>
<dbReference type="AlphaFoldDB" id="A0A4Z0ABW8"/>
<gene>
    <name evidence="5" type="ORF">EWM64_g124</name>
</gene>
<dbReference type="GO" id="GO:0006081">
    <property type="term" value="P:aldehyde metabolic process"/>
    <property type="evidence" value="ECO:0007669"/>
    <property type="project" value="InterPro"/>
</dbReference>
<dbReference type="EMBL" id="SFCI01000005">
    <property type="protein sequence ID" value="TFY83887.1"/>
    <property type="molecule type" value="Genomic_DNA"/>
</dbReference>
<evidence type="ECO:0000313" key="6">
    <source>
        <dbReference type="Proteomes" id="UP000298061"/>
    </source>
</evidence>
<dbReference type="Gene3D" id="3.40.309.10">
    <property type="entry name" value="Aldehyde Dehydrogenase, Chain A, domain 2"/>
    <property type="match status" value="1"/>
</dbReference>
<reference evidence="5 6" key="1">
    <citation type="submission" date="2019-02" db="EMBL/GenBank/DDBJ databases">
        <title>Genome sequencing of the rare red list fungi Hericium alpestre (H. flagellum).</title>
        <authorList>
            <person name="Buettner E."/>
            <person name="Kellner H."/>
        </authorList>
    </citation>
    <scope>NUCLEOTIDE SEQUENCE [LARGE SCALE GENOMIC DNA]</scope>
    <source>
        <strain evidence="5 6">DSM 108284</strain>
    </source>
</reference>
<keyword evidence="2" id="KW-0560">Oxidoreductase</keyword>
<comment type="similarity">
    <text evidence="1">Belongs to the aldehyde dehydrogenase family.</text>
</comment>
<accession>A0A4Z0ABW8</accession>
<evidence type="ECO:0000259" key="4">
    <source>
        <dbReference type="Pfam" id="PF00171"/>
    </source>
</evidence>
<dbReference type="InterPro" id="IPR016162">
    <property type="entry name" value="Ald_DH_N"/>
</dbReference>
<evidence type="ECO:0000256" key="1">
    <source>
        <dbReference type="ARBA" id="ARBA00009986"/>
    </source>
</evidence>
<protein>
    <recommendedName>
        <fullName evidence="4">Aldehyde dehydrogenase domain-containing protein</fullName>
    </recommendedName>
</protein>
<dbReference type="PANTHER" id="PTHR43570:SF16">
    <property type="entry name" value="ALDEHYDE DEHYDROGENASE TYPE III, ISOFORM Q"/>
    <property type="match status" value="1"/>
</dbReference>
<feature type="region of interest" description="Disordered" evidence="3">
    <location>
        <begin position="433"/>
        <end position="470"/>
    </location>
</feature>
<feature type="domain" description="Aldehyde dehydrogenase" evidence="4">
    <location>
        <begin position="21"/>
        <end position="144"/>
    </location>
</feature>
<dbReference type="Proteomes" id="UP000298061">
    <property type="component" value="Unassembled WGS sequence"/>
</dbReference>
<dbReference type="InterPro" id="IPR012394">
    <property type="entry name" value="Aldehyde_DH_NAD(P)"/>
</dbReference>
<dbReference type="STRING" id="135208.A0A4Z0ABW8"/>
<dbReference type="Pfam" id="PF00171">
    <property type="entry name" value="Aldedh"/>
    <property type="match status" value="1"/>
</dbReference>
<evidence type="ECO:0000256" key="2">
    <source>
        <dbReference type="ARBA" id="ARBA00023002"/>
    </source>
</evidence>
<feature type="compositionally biased region" description="Polar residues" evidence="3">
    <location>
        <begin position="443"/>
        <end position="460"/>
    </location>
</feature>
<proteinExistence type="inferred from homology"/>
<dbReference type="GO" id="GO:0004029">
    <property type="term" value="F:aldehyde dehydrogenase (NAD+) activity"/>
    <property type="evidence" value="ECO:0007669"/>
    <property type="project" value="TreeGrafter"/>
</dbReference>
<dbReference type="SUPFAM" id="SSF53720">
    <property type="entry name" value="ALDH-like"/>
    <property type="match status" value="1"/>
</dbReference>